<keyword evidence="3" id="KW-1185">Reference proteome</keyword>
<evidence type="ECO:0000313" key="2">
    <source>
        <dbReference type="EMBL" id="KAK1653856.1"/>
    </source>
</evidence>
<sequence length="106" mass="12067">MLYRLSLYVHDYLSIIVDDSFVLNWYAAVKSTFSSIILRYIFTADCRGGGSVDQRLSSILGLSFLDLACTLSINISQVIFLLIRPTIYVVAYHLFIIMPVAYIVLY</sequence>
<accession>A0AAD8SKH9</accession>
<organism evidence="2 3">
    <name type="scientific">Lolium multiflorum</name>
    <name type="common">Italian ryegrass</name>
    <name type="synonym">Lolium perenne subsp. multiflorum</name>
    <dbReference type="NCBI Taxonomy" id="4521"/>
    <lineage>
        <taxon>Eukaryota</taxon>
        <taxon>Viridiplantae</taxon>
        <taxon>Streptophyta</taxon>
        <taxon>Embryophyta</taxon>
        <taxon>Tracheophyta</taxon>
        <taxon>Spermatophyta</taxon>
        <taxon>Magnoliopsida</taxon>
        <taxon>Liliopsida</taxon>
        <taxon>Poales</taxon>
        <taxon>Poaceae</taxon>
        <taxon>BOP clade</taxon>
        <taxon>Pooideae</taxon>
        <taxon>Poodae</taxon>
        <taxon>Poeae</taxon>
        <taxon>Poeae Chloroplast Group 2 (Poeae type)</taxon>
        <taxon>Loliodinae</taxon>
        <taxon>Loliinae</taxon>
        <taxon>Lolium</taxon>
    </lineage>
</organism>
<keyword evidence="1" id="KW-0472">Membrane</keyword>
<feature type="transmembrane region" description="Helical" evidence="1">
    <location>
        <begin position="86"/>
        <end position="105"/>
    </location>
</feature>
<protein>
    <submittedName>
        <fullName evidence="2">Uncharacterized protein</fullName>
    </submittedName>
</protein>
<gene>
    <name evidence="2" type="ORF">QYE76_071661</name>
</gene>
<feature type="transmembrane region" description="Helical" evidence="1">
    <location>
        <begin position="20"/>
        <end position="38"/>
    </location>
</feature>
<evidence type="ECO:0000256" key="1">
    <source>
        <dbReference type="SAM" id="Phobius"/>
    </source>
</evidence>
<reference evidence="2" key="1">
    <citation type="submission" date="2023-07" db="EMBL/GenBank/DDBJ databases">
        <title>A chromosome-level genome assembly of Lolium multiflorum.</title>
        <authorList>
            <person name="Chen Y."/>
            <person name="Copetti D."/>
            <person name="Kolliker R."/>
            <person name="Studer B."/>
        </authorList>
    </citation>
    <scope>NUCLEOTIDE SEQUENCE</scope>
    <source>
        <strain evidence="2">02402/16</strain>
        <tissue evidence="2">Leaf</tissue>
    </source>
</reference>
<dbReference type="AlphaFoldDB" id="A0AAD8SKH9"/>
<dbReference type="EMBL" id="JAUUTY010000004">
    <property type="protein sequence ID" value="KAK1653856.1"/>
    <property type="molecule type" value="Genomic_DNA"/>
</dbReference>
<proteinExistence type="predicted"/>
<name>A0AAD8SKH9_LOLMU</name>
<dbReference type="Proteomes" id="UP001231189">
    <property type="component" value="Unassembled WGS sequence"/>
</dbReference>
<feature type="transmembrane region" description="Helical" evidence="1">
    <location>
        <begin position="59"/>
        <end position="80"/>
    </location>
</feature>
<keyword evidence="1" id="KW-1133">Transmembrane helix</keyword>
<comment type="caution">
    <text evidence="2">The sequence shown here is derived from an EMBL/GenBank/DDBJ whole genome shotgun (WGS) entry which is preliminary data.</text>
</comment>
<evidence type="ECO:0000313" key="3">
    <source>
        <dbReference type="Proteomes" id="UP001231189"/>
    </source>
</evidence>
<keyword evidence="1" id="KW-0812">Transmembrane</keyword>